<name>A0A9N9WFP5_9NEOP</name>
<dbReference type="SUPFAM" id="SSF54373">
    <property type="entry name" value="FAD-linked reductases, C-terminal domain"/>
    <property type="match status" value="1"/>
</dbReference>
<evidence type="ECO:0000313" key="4">
    <source>
        <dbReference type="EMBL" id="CAG9791096.1"/>
    </source>
</evidence>
<dbReference type="SUPFAM" id="SSF51905">
    <property type="entry name" value="FAD/NAD(P)-binding domain"/>
    <property type="match status" value="1"/>
</dbReference>
<feature type="compositionally biased region" description="Polar residues" evidence="2">
    <location>
        <begin position="525"/>
        <end position="534"/>
    </location>
</feature>
<accession>A0A9N9WFP5</accession>
<evidence type="ECO:0000256" key="1">
    <source>
        <dbReference type="ARBA" id="ARBA00010790"/>
    </source>
</evidence>
<organism evidence="4 5">
    <name type="scientific">Diatraea saccharalis</name>
    <name type="common">sugarcane borer</name>
    <dbReference type="NCBI Taxonomy" id="40085"/>
    <lineage>
        <taxon>Eukaryota</taxon>
        <taxon>Metazoa</taxon>
        <taxon>Ecdysozoa</taxon>
        <taxon>Arthropoda</taxon>
        <taxon>Hexapoda</taxon>
        <taxon>Insecta</taxon>
        <taxon>Pterygota</taxon>
        <taxon>Neoptera</taxon>
        <taxon>Endopterygota</taxon>
        <taxon>Lepidoptera</taxon>
        <taxon>Glossata</taxon>
        <taxon>Ditrysia</taxon>
        <taxon>Pyraloidea</taxon>
        <taxon>Crambidae</taxon>
        <taxon>Crambinae</taxon>
        <taxon>Diatraea</taxon>
    </lineage>
</organism>
<dbReference type="PIRSF" id="PIRSF000137">
    <property type="entry name" value="Alcohol_oxidase"/>
    <property type="match status" value="1"/>
</dbReference>
<dbReference type="Pfam" id="PF00732">
    <property type="entry name" value="GMC_oxred_N"/>
    <property type="match status" value="1"/>
</dbReference>
<dbReference type="AlphaFoldDB" id="A0A9N9WFP5"/>
<keyword evidence="5" id="KW-1185">Reference proteome</keyword>
<reference evidence="4" key="2">
    <citation type="submission" date="2022-10" db="EMBL/GenBank/DDBJ databases">
        <authorList>
            <consortium name="ENA_rothamsted_submissions"/>
            <consortium name="culmorum"/>
            <person name="King R."/>
        </authorList>
    </citation>
    <scope>NUCLEOTIDE SEQUENCE</scope>
</reference>
<dbReference type="EMBL" id="OU893334">
    <property type="protein sequence ID" value="CAG9791096.1"/>
    <property type="molecule type" value="Genomic_DNA"/>
</dbReference>
<dbReference type="Gene3D" id="3.50.50.60">
    <property type="entry name" value="FAD/NAD(P)-binding domain"/>
    <property type="match status" value="2"/>
</dbReference>
<dbReference type="GO" id="GO:0016614">
    <property type="term" value="F:oxidoreductase activity, acting on CH-OH group of donors"/>
    <property type="evidence" value="ECO:0007669"/>
    <property type="project" value="InterPro"/>
</dbReference>
<protein>
    <recommendedName>
        <fullName evidence="3">Glucose-methanol-choline oxidoreductase N-terminal domain-containing protein</fullName>
    </recommendedName>
</protein>
<dbReference type="Gene3D" id="3.30.560.10">
    <property type="entry name" value="Glucose Oxidase, domain 3"/>
    <property type="match status" value="2"/>
</dbReference>
<feature type="region of interest" description="Disordered" evidence="2">
    <location>
        <begin position="509"/>
        <end position="535"/>
    </location>
</feature>
<sequence>MSVYSCLISFVVAIMSYMMYQRYAREYSSLILKPDKRYDYIIVGAGTAGCVLAARLSEDPGTKVLLVEAGDHMSYFTKIPLTATAAQQGPNDWSVRTTPQKYSSFGLWRQRQFLPRGKGPGGSGQINFLLHGFGLPEEYENWSRLGFRGWTFEELKPYFIKAFGTVRNEFDSDHCSVDGDCPGHTVPMKLKMIEEENELMRTFRHASSYLNTKHMIFRKTTATIKDGTRHVSWDAYLKPALRRRNLHVLLKTQAISIRFENITASSVYILRNHRELDNIFVNKEVILAAGTIKTPQLLMLSGIGPRKLIHKLKIKLVAANEHVGRNFHDNMNMPIYVSIRKPISITLAKVFTFSTAWEYYSANRGYLSYPPVAGIEYSNTSSLILFSMGTASERLLRDLSNYKPKVFRDTFVFHNDTSKEGFMFLASCIQPKSRGTITLKGPSTAVPPVVNPNYLHRIEDIKCMIRAIRRAEQLIQTKAFQDIGAKIHWPRPERCLAFWNYTKTDQKEQDNLRKRRFHTSPELKSPTSKSSRLTSPPDEYLECVIREVAVTGHHAAGTSAGGTVVDNQLRVKSVTGVRIVDASIFPSPISLFPNSVLTGIAEKAADILKREH</sequence>
<gene>
    <name evidence="4" type="ORF">DIATSA_LOCUS8729</name>
</gene>
<dbReference type="InterPro" id="IPR036188">
    <property type="entry name" value="FAD/NAD-bd_sf"/>
</dbReference>
<comment type="similarity">
    <text evidence="1">Belongs to the GMC oxidoreductase family.</text>
</comment>
<dbReference type="InterPro" id="IPR000172">
    <property type="entry name" value="GMC_OxRdtase_N"/>
</dbReference>
<feature type="domain" description="Glucose-methanol-choline oxidoreductase N-terminal" evidence="3">
    <location>
        <begin position="290"/>
        <end position="304"/>
    </location>
</feature>
<dbReference type="Pfam" id="PF05199">
    <property type="entry name" value="GMC_oxred_C"/>
    <property type="match status" value="1"/>
</dbReference>
<dbReference type="OrthoDB" id="269227at2759"/>
<dbReference type="InterPro" id="IPR007867">
    <property type="entry name" value="GMC_OxRtase_C"/>
</dbReference>
<dbReference type="PANTHER" id="PTHR11552:SF188">
    <property type="entry name" value="NEITHER INACTIVATION NOR AFTERPOTENTIAL PROTEIN G"/>
    <property type="match status" value="1"/>
</dbReference>
<dbReference type="GO" id="GO:0050660">
    <property type="term" value="F:flavin adenine dinucleotide binding"/>
    <property type="evidence" value="ECO:0007669"/>
    <property type="project" value="InterPro"/>
</dbReference>
<reference evidence="4" key="1">
    <citation type="submission" date="2021-12" db="EMBL/GenBank/DDBJ databases">
        <authorList>
            <person name="King R."/>
        </authorList>
    </citation>
    <scope>NUCLEOTIDE SEQUENCE</scope>
</reference>
<dbReference type="PANTHER" id="PTHR11552">
    <property type="entry name" value="GLUCOSE-METHANOL-CHOLINE GMC OXIDOREDUCTASE"/>
    <property type="match status" value="1"/>
</dbReference>
<evidence type="ECO:0000259" key="3">
    <source>
        <dbReference type="PROSITE" id="PS00624"/>
    </source>
</evidence>
<dbReference type="PROSITE" id="PS00624">
    <property type="entry name" value="GMC_OXRED_2"/>
    <property type="match status" value="1"/>
</dbReference>
<proteinExistence type="inferred from homology"/>
<dbReference type="Proteomes" id="UP001153714">
    <property type="component" value="Chromosome 3"/>
</dbReference>
<evidence type="ECO:0000313" key="5">
    <source>
        <dbReference type="Proteomes" id="UP001153714"/>
    </source>
</evidence>
<evidence type="ECO:0000256" key="2">
    <source>
        <dbReference type="SAM" id="MobiDB-lite"/>
    </source>
</evidence>
<dbReference type="InterPro" id="IPR012132">
    <property type="entry name" value="GMC_OxRdtase"/>
</dbReference>